<dbReference type="InterPro" id="IPR013509">
    <property type="entry name" value="RNR_lsu_N"/>
</dbReference>
<evidence type="ECO:0000256" key="2">
    <source>
        <dbReference type="ARBA" id="ARBA00022533"/>
    </source>
</evidence>
<dbReference type="GO" id="GO:0004748">
    <property type="term" value="F:ribonucleoside-diphosphate reductase activity, thioredoxin disulfide as acceptor"/>
    <property type="evidence" value="ECO:0007669"/>
    <property type="project" value="UniProtKB-EC"/>
</dbReference>
<keyword evidence="6 8" id="KW-0215">Deoxyribonucleotide synthesis</keyword>
<dbReference type="Pfam" id="PF00317">
    <property type="entry name" value="Ribonuc_red_lgN"/>
    <property type="match status" value="1"/>
</dbReference>
<evidence type="ECO:0000256" key="3">
    <source>
        <dbReference type="ARBA" id="ARBA00022741"/>
    </source>
</evidence>
<dbReference type="EC" id="1.17.4.1" evidence="8"/>
<proteinExistence type="inferred from homology"/>
<keyword evidence="4 7" id="KW-0067">ATP-binding</keyword>
<evidence type="ECO:0000256" key="7">
    <source>
        <dbReference type="PROSITE-ProRule" id="PRU00492"/>
    </source>
</evidence>
<evidence type="ECO:0000259" key="9">
    <source>
        <dbReference type="PROSITE" id="PS51161"/>
    </source>
</evidence>
<dbReference type="SUPFAM" id="SSF51998">
    <property type="entry name" value="PFL-like glycyl radical enzymes"/>
    <property type="match status" value="1"/>
</dbReference>
<dbReference type="PROSITE" id="PS51161">
    <property type="entry name" value="ATP_CONE"/>
    <property type="match status" value="1"/>
</dbReference>
<evidence type="ECO:0000313" key="10">
    <source>
        <dbReference type="EMBL" id="AEX61772.1"/>
    </source>
</evidence>
<dbReference type="NCBIfam" id="TIGR02506">
    <property type="entry name" value="NrdE_NrdA"/>
    <property type="match status" value="1"/>
</dbReference>
<dbReference type="SUPFAM" id="SSF48168">
    <property type="entry name" value="R1 subunit of ribonucleotide reductase, N-terminal domain"/>
    <property type="match status" value="1"/>
</dbReference>
<dbReference type="InterPro" id="IPR008926">
    <property type="entry name" value="RNR_R1-su_N"/>
</dbReference>
<comment type="function">
    <text evidence="8">Provides the precursors necessary for DNA synthesis. Catalyzes the biosynthesis of deoxyribonucleotides from the corresponding ribonucleotides.</text>
</comment>
<keyword evidence="2" id="KW-0021">Allosteric enzyme</keyword>
<dbReference type="EMBL" id="JN885991">
    <property type="protein sequence ID" value="AEX61772.1"/>
    <property type="molecule type" value="Genomic_DNA"/>
</dbReference>
<keyword evidence="5 8" id="KW-0560">Oxidoreductase</keyword>
<dbReference type="CDD" id="cd01679">
    <property type="entry name" value="RNR_I"/>
    <property type="match status" value="1"/>
</dbReference>
<comment type="similarity">
    <text evidence="1 8">Belongs to the ribonucleoside diphosphate reductase large chain family.</text>
</comment>
<sequence>MVNGSKKLIFINIYKKSFIVLNNIYMNFKFSKNNQTLNEELKTQNIKQSIHKHQDIHSDVIVDNVNNNTNNNDENLKIIIDGNTMPLYRGIIKQYIESISQKMEINDIDIDAIVNNVYPKLKDINTLDDIQNQIIASSSEMMIDHYNYPKIATWILINNLHEHTHDDYFHVVSELHNNINKNGIHAPIVSDGFYKFVKKNRDEINKHINYQLDYGFSIFGFRTLEQSYLKKVKGIIIERPQHLFMRVAIAIHYRNNDLNRIFETYEMLSQGYFTHATPTLFNAGTTHEQLSSCFLLGIKDDMGAIGDCWKDCAMISKYAGGIGVNVSNIRADGSYINSTQGTASGLRVLTVFNNISRYANQGGKRAGSFAIYIEPWHADIYFFLDLKKNTGAETERARDLFLGLMINDIFIERVREDGVWSLMCPSECPNIVGKYGTEFNEAYLSYEKSGKYMKQISARDLWFKIMETQIETGVPYIVFKDAVNYKSNQINIGVINGSNLCSEIVEYSSADEYATCNLSSICLPRFIIHKNGVPEFDYDMLRKVSGIMTRNLNNVIDINFYPVDKTRVSNIKHRPIGVGVQGVADVFAIFKTPFDSKLARDLNRKIFETIYFGCLEESMKLSKEFGAYETFIGSPLSKGKFQFDLWNLSSDKLSGMWDWDSLMIDIQKYGVRNSLTTTCMPTASTSQIMGYNECIEPFTENIYSRSTLAGDYYVINKYLVQDLIDLGLWNSDMIDLIKYYRGSISKIPTIPQHIKDIYRTVWEIPQKSIIEMAAERAPFIDQTQSMNIFIESPSFAKLNSCLLYAHKLGLKTGMYYLRSKAATSADQFGIDIDKIKEIETRNNIILEKIENIEVDEPIELKPCQYIPKHLRKPGDCISCSS</sequence>
<dbReference type="PANTHER" id="PTHR11573">
    <property type="entry name" value="RIBONUCLEOSIDE-DIPHOSPHATE REDUCTASE LARGE CHAIN"/>
    <property type="match status" value="1"/>
</dbReference>
<dbReference type="GO" id="GO:0005524">
    <property type="term" value="F:ATP binding"/>
    <property type="evidence" value="ECO:0007669"/>
    <property type="project" value="UniProtKB-UniRule"/>
</dbReference>
<keyword evidence="3 7" id="KW-0547">Nucleotide-binding</keyword>
<evidence type="ECO:0000256" key="8">
    <source>
        <dbReference type="RuleBase" id="RU003410"/>
    </source>
</evidence>
<organism evidence="10">
    <name type="scientific">Megavirus courdo7</name>
    <dbReference type="NCBI Taxonomy" id="1128135"/>
    <lineage>
        <taxon>Viruses</taxon>
        <taxon>Varidnaviria</taxon>
        <taxon>Bamfordvirae</taxon>
        <taxon>Nucleocytoviricota</taxon>
        <taxon>Megaviricetes</taxon>
        <taxon>Imitervirales</taxon>
        <taxon>Mimiviridae</taxon>
        <taxon>Megamimivirinae</taxon>
        <taxon>Megavirus</taxon>
    </lineage>
</organism>
<comment type="catalytic activity">
    <reaction evidence="8">
        <text>a 2'-deoxyribonucleoside 5'-diphosphate + [thioredoxin]-disulfide + H2O = a ribonucleoside 5'-diphosphate + [thioredoxin]-dithiol</text>
        <dbReference type="Rhea" id="RHEA:23252"/>
        <dbReference type="Rhea" id="RHEA-COMP:10698"/>
        <dbReference type="Rhea" id="RHEA-COMP:10700"/>
        <dbReference type="ChEBI" id="CHEBI:15377"/>
        <dbReference type="ChEBI" id="CHEBI:29950"/>
        <dbReference type="ChEBI" id="CHEBI:50058"/>
        <dbReference type="ChEBI" id="CHEBI:57930"/>
        <dbReference type="ChEBI" id="CHEBI:73316"/>
        <dbReference type="EC" id="1.17.4.1"/>
    </reaction>
</comment>
<reference evidence="10" key="1">
    <citation type="submission" date="2011-10" db="EMBL/GenBank/DDBJ databases">
        <title>Provirophages and transpovirons: unique mobilome of giant viruses.</title>
        <authorList>
            <person name="Desnues C."/>
            <person name="LaScola B."/>
            <person name="Yutin N."/>
            <person name="Fournous G."/>
            <person name="Koonin E."/>
            <person name="Raoult D."/>
        </authorList>
    </citation>
    <scope>NUCLEOTIDE SEQUENCE</scope>
    <source>
        <strain evidence="10">Mv13-c7</strain>
    </source>
</reference>
<evidence type="ECO:0000256" key="1">
    <source>
        <dbReference type="ARBA" id="ARBA00010406"/>
    </source>
</evidence>
<dbReference type="Pfam" id="PF02867">
    <property type="entry name" value="Ribonuc_red_lgC"/>
    <property type="match status" value="1"/>
</dbReference>
<dbReference type="InterPro" id="IPR039718">
    <property type="entry name" value="Rrm1"/>
</dbReference>
<dbReference type="InterPro" id="IPR005144">
    <property type="entry name" value="ATP-cone_dom"/>
</dbReference>
<evidence type="ECO:0000256" key="5">
    <source>
        <dbReference type="ARBA" id="ARBA00023002"/>
    </source>
</evidence>
<feature type="domain" description="ATP-cone" evidence="9">
    <location>
        <begin position="76"/>
        <end position="166"/>
    </location>
</feature>
<name>H2EBJ9_9VIRU</name>
<gene>
    <name evidence="10" type="ORF">c7_L709</name>
</gene>
<evidence type="ECO:0000256" key="6">
    <source>
        <dbReference type="ARBA" id="ARBA00023116"/>
    </source>
</evidence>
<dbReference type="UniPathway" id="UPA00326"/>
<protein>
    <recommendedName>
        <fullName evidence="8">Ribonucleoside-diphosphate reductase</fullName>
        <ecNumber evidence="8">1.17.4.1</ecNumber>
    </recommendedName>
</protein>
<dbReference type="GO" id="GO:0009263">
    <property type="term" value="P:deoxyribonucleotide biosynthetic process"/>
    <property type="evidence" value="ECO:0007669"/>
    <property type="project" value="UniProtKB-KW"/>
</dbReference>
<dbReference type="Gene3D" id="3.20.70.20">
    <property type="match status" value="1"/>
</dbReference>
<dbReference type="InterPro" id="IPR013346">
    <property type="entry name" value="NrdE_NrdA_C"/>
</dbReference>
<dbReference type="PANTHER" id="PTHR11573:SF6">
    <property type="entry name" value="RIBONUCLEOSIDE-DIPHOSPHATE REDUCTASE LARGE SUBUNIT"/>
    <property type="match status" value="1"/>
</dbReference>
<evidence type="ECO:0000256" key="4">
    <source>
        <dbReference type="ARBA" id="ARBA00022840"/>
    </source>
</evidence>
<dbReference type="InterPro" id="IPR000788">
    <property type="entry name" value="RNR_lg_C"/>
</dbReference>
<accession>H2EBJ9</accession>
<dbReference type="PRINTS" id="PR01183">
    <property type="entry name" value="RIBORDTASEM1"/>
</dbReference>